<name>A0A4S4KLV4_9APHY</name>
<feature type="domain" description="SH3" evidence="3">
    <location>
        <begin position="129"/>
        <end position="193"/>
    </location>
</feature>
<dbReference type="PANTHER" id="PTHR45929:SF3">
    <property type="entry name" value="JAK PATHWAY SIGNAL TRANSDUCTION ADAPTOR MOLECULE"/>
    <property type="match status" value="1"/>
</dbReference>
<dbReference type="AlphaFoldDB" id="A0A4S4KLV4"/>
<keyword evidence="1 2" id="KW-0728">SH3 domain</keyword>
<dbReference type="PRINTS" id="PR00499">
    <property type="entry name" value="P67PHOX"/>
</dbReference>
<feature type="domain" description="SH3" evidence="3">
    <location>
        <begin position="44"/>
        <end position="110"/>
    </location>
</feature>
<dbReference type="InterPro" id="IPR036028">
    <property type="entry name" value="SH3-like_dom_sf"/>
</dbReference>
<keyword evidence="5" id="KW-1185">Reference proteome</keyword>
<sequence>MRRTGGRYRATMDAVRRHRSFHTRSVPSHQSSYASDKYTDDGRPILFYVKALYDYQATIDEEFDFQADDIIAVTETPEDGWWSGELQIEKKKRQPGRHIFPSNLVSRHESVASHQSPSASGKFAENGRPILFYVKALYDYQATIDEEFNFQAGDIIAVTATPEDGWWRGELVDEKKRQHGRYVFPSNFVGLLP</sequence>
<accession>A0A4S4KLV4</accession>
<protein>
    <recommendedName>
        <fullName evidence="3">SH3 domain-containing protein</fullName>
    </recommendedName>
</protein>
<comment type="caution">
    <text evidence="4">The sequence shown here is derived from an EMBL/GenBank/DDBJ whole genome shotgun (WGS) entry which is preliminary data.</text>
</comment>
<dbReference type="InterPro" id="IPR050670">
    <property type="entry name" value="STAM"/>
</dbReference>
<organism evidence="4 5">
    <name type="scientific">Hermanssonia centrifuga</name>
    <dbReference type="NCBI Taxonomy" id="98765"/>
    <lineage>
        <taxon>Eukaryota</taxon>
        <taxon>Fungi</taxon>
        <taxon>Dikarya</taxon>
        <taxon>Basidiomycota</taxon>
        <taxon>Agaricomycotina</taxon>
        <taxon>Agaricomycetes</taxon>
        <taxon>Polyporales</taxon>
        <taxon>Meruliaceae</taxon>
        <taxon>Hermanssonia</taxon>
    </lineage>
</organism>
<evidence type="ECO:0000259" key="3">
    <source>
        <dbReference type="PROSITE" id="PS50002"/>
    </source>
</evidence>
<evidence type="ECO:0000313" key="5">
    <source>
        <dbReference type="Proteomes" id="UP000309038"/>
    </source>
</evidence>
<dbReference type="FunFam" id="2.30.30.40:FF:000312">
    <property type="entry name" value="Related to Cell division control protein 15"/>
    <property type="match status" value="1"/>
</dbReference>
<dbReference type="SMART" id="SM00326">
    <property type="entry name" value="SH3"/>
    <property type="match status" value="2"/>
</dbReference>
<dbReference type="PROSITE" id="PS50002">
    <property type="entry name" value="SH3"/>
    <property type="match status" value="2"/>
</dbReference>
<dbReference type="SUPFAM" id="SSF50044">
    <property type="entry name" value="SH3-domain"/>
    <property type="match status" value="2"/>
</dbReference>
<reference evidence="4 5" key="1">
    <citation type="submission" date="2019-02" db="EMBL/GenBank/DDBJ databases">
        <title>Genome sequencing of the rare red list fungi Phlebia centrifuga.</title>
        <authorList>
            <person name="Buettner E."/>
            <person name="Kellner H."/>
        </authorList>
    </citation>
    <scope>NUCLEOTIDE SEQUENCE [LARGE SCALE GENOMIC DNA]</scope>
    <source>
        <strain evidence="4 5">DSM 108282</strain>
    </source>
</reference>
<dbReference type="Proteomes" id="UP000309038">
    <property type="component" value="Unassembled WGS sequence"/>
</dbReference>
<dbReference type="CDD" id="cd00174">
    <property type="entry name" value="SH3"/>
    <property type="match status" value="2"/>
</dbReference>
<evidence type="ECO:0000256" key="2">
    <source>
        <dbReference type="PROSITE-ProRule" id="PRU00192"/>
    </source>
</evidence>
<dbReference type="PRINTS" id="PR00452">
    <property type="entry name" value="SH3DOMAIN"/>
</dbReference>
<dbReference type="InterPro" id="IPR001452">
    <property type="entry name" value="SH3_domain"/>
</dbReference>
<dbReference type="EMBL" id="SGPJ01000087">
    <property type="protein sequence ID" value="THG99233.1"/>
    <property type="molecule type" value="Genomic_DNA"/>
</dbReference>
<dbReference type="Gene3D" id="2.30.30.40">
    <property type="entry name" value="SH3 Domains"/>
    <property type="match status" value="2"/>
</dbReference>
<evidence type="ECO:0000256" key="1">
    <source>
        <dbReference type="ARBA" id="ARBA00022443"/>
    </source>
</evidence>
<evidence type="ECO:0000313" key="4">
    <source>
        <dbReference type="EMBL" id="THG99233.1"/>
    </source>
</evidence>
<dbReference type="Pfam" id="PF00018">
    <property type="entry name" value="SH3_1"/>
    <property type="match status" value="2"/>
</dbReference>
<dbReference type="PANTHER" id="PTHR45929">
    <property type="entry name" value="JAK PATHWAY SIGNAL TRANSDUCTION ADAPTOR MOLECULE"/>
    <property type="match status" value="1"/>
</dbReference>
<proteinExistence type="predicted"/>
<gene>
    <name evidence="4" type="ORF">EW026_g3064</name>
</gene>